<comment type="caution">
    <text evidence="2">The sequence shown here is derived from an EMBL/GenBank/DDBJ whole genome shotgun (WGS) entry which is preliminary data.</text>
</comment>
<feature type="chain" id="PRO_5004897826" description="Fibronectin type-III domain-containing protein" evidence="1">
    <location>
        <begin position="22"/>
        <end position="147"/>
    </location>
</feature>
<feature type="signal peptide" evidence="1">
    <location>
        <begin position="1"/>
        <end position="21"/>
    </location>
</feature>
<dbReference type="STRING" id="1328313.DS2_15109"/>
<proteinExistence type="predicted"/>
<evidence type="ECO:0000256" key="1">
    <source>
        <dbReference type="SAM" id="SignalP"/>
    </source>
</evidence>
<dbReference type="Proteomes" id="UP000019276">
    <property type="component" value="Unassembled WGS sequence"/>
</dbReference>
<organism evidence="2 3">
    <name type="scientific">Catenovulum agarivorans DS-2</name>
    <dbReference type="NCBI Taxonomy" id="1328313"/>
    <lineage>
        <taxon>Bacteria</taxon>
        <taxon>Pseudomonadati</taxon>
        <taxon>Pseudomonadota</taxon>
        <taxon>Gammaproteobacteria</taxon>
        <taxon>Alteromonadales</taxon>
        <taxon>Alteromonadaceae</taxon>
        <taxon>Catenovulum</taxon>
    </lineage>
</organism>
<dbReference type="RefSeq" id="WP_035015668.1">
    <property type="nucleotide sequence ID" value="NZ_ARZY01000033.1"/>
</dbReference>
<name>W7Q818_9ALTE</name>
<keyword evidence="1" id="KW-0732">Signal</keyword>
<accession>W7Q818</accession>
<dbReference type="EMBL" id="ARZY01000033">
    <property type="protein sequence ID" value="EWH08949.1"/>
    <property type="molecule type" value="Genomic_DNA"/>
</dbReference>
<evidence type="ECO:0008006" key="4">
    <source>
        <dbReference type="Google" id="ProtNLM"/>
    </source>
</evidence>
<dbReference type="AlphaFoldDB" id="W7Q818"/>
<keyword evidence="3" id="KW-1185">Reference proteome</keyword>
<evidence type="ECO:0000313" key="3">
    <source>
        <dbReference type="Proteomes" id="UP000019276"/>
    </source>
</evidence>
<protein>
    <recommendedName>
        <fullName evidence="4">Fibronectin type-III domain-containing protein</fullName>
    </recommendedName>
</protein>
<evidence type="ECO:0000313" key="2">
    <source>
        <dbReference type="EMBL" id="EWH08949.1"/>
    </source>
</evidence>
<dbReference type="OrthoDB" id="6904246at2"/>
<reference evidence="2 3" key="1">
    <citation type="journal article" date="2014" name="Genome Announc.">
        <title>Draft Genome Sequence of the Agar-Degrading Bacterium Catenovulum sp. Strain DS-2, Isolated from Intestines of Haliotis diversicolor.</title>
        <authorList>
            <person name="Shan D."/>
            <person name="Li X."/>
            <person name="Gu Z."/>
            <person name="Wei G."/>
            <person name="Gao Z."/>
            <person name="Shao Z."/>
        </authorList>
    </citation>
    <scope>NUCLEOTIDE SEQUENCE [LARGE SCALE GENOMIC DNA]</scope>
    <source>
        <strain evidence="2 3">DS-2</strain>
    </source>
</reference>
<gene>
    <name evidence="2" type="ORF">DS2_15109</name>
</gene>
<sequence length="147" mass="15935">MNNVLKPVVLALSLASLDIYAVSAPTAPSSDDDGNFTVSWSTSESGLIIFEEYNSNQGTWVYPLGGYPVSASGTYNAVSYPQGQYKYRLRHVYWDPMGNTHNELSDEAIVTVGNPVPAPEPAPSPEPERQTVYIYTDILGSAVAESK</sequence>